<dbReference type="GO" id="GO:0046983">
    <property type="term" value="F:protein dimerization activity"/>
    <property type="evidence" value="ECO:0007669"/>
    <property type="project" value="InterPro"/>
</dbReference>
<evidence type="ECO:0000313" key="2">
    <source>
        <dbReference type="EMBL" id="RNA38670.1"/>
    </source>
</evidence>
<dbReference type="Pfam" id="PF05699">
    <property type="entry name" value="Dimer_Tnp_hAT"/>
    <property type="match status" value="1"/>
</dbReference>
<evidence type="ECO:0000259" key="1">
    <source>
        <dbReference type="Pfam" id="PF05699"/>
    </source>
</evidence>
<protein>
    <recommendedName>
        <fullName evidence="1">HAT C-terminal dimerisation domain-containing protein</fullName>
    </recommendedName>
</protein>
<dbReference type="SUPFAM" id="SSF53098">
    <property type="entry name" value="Ribonuclease H-like"/>
    <property type="match status" value="1"/>
</dbReference>
<gene>
    <name evidence="2" type="ORF">BpHYR1_008191</name>
</gene>
<evidence type="ECO:0000313" key="3">
    <source>
        <dbReference type="Proteomes" id="UP000276133"/>
    </source>
</evidence>
<dbReference type="AlphaFoldDB" id="A0A3M7SSQ9"/>
<keyword evidence="3" id="KW-1185">Reference proteome</keyword>
<dbReference type="InterPro" id="IPR012337">
    <property type="entry name" value="RNaseH-like_sf"/>
</dbReference>
<dbReference type="Proteomes" id="UP000276133">
    <property type="component" value="Unassembled WGS sequence"/>
</dbReference>
<dbReference type="EMBL" id="REGN01000840">
    <property type="protein sequence ID" value="RNA38670.1"/>
    <property type="molecule type" value="Genomic_DNA"/>
</dbReference>
<dbReference type="InterPro" id="IPR008906">
    <property type="entry name" value="HATC_C_dom"/>
</dbReference>
<sequence>MADELDRSLKSRFSFVETNPIYVIATLLNPSFSFLFNDPEESVFYERVPQSNINIEPSNKSSTPTKSYLFMEKPLTFVYEEKFQLNGFWKVMESSNPKLAKFAKKIFTTPATSASNV</sequence>
<organism evidence="2 3">
    <name type="scientific">Brachionus plicatilis</name>
    <name type="common">Marine rotifer</name>
    <name type="synonym">Brachionus muelleri</name>
    <dbReference type="NCBI Taxonomy" id="10195"/>
    <lineage>
        <taxon>Eukaryota</taxon>
        <taxon>Metazoa</taxon>
        <taxon>Spiralia</taxon>
        <taxon>Gnathifera</taxon>
        <taxon>Rotifera</taxon>
        <taxon>Eurotatoria</taxon>
        <taxon>Monogononta</taxon>
        <taxon>Pseudotrocha</taxon>
        <taxon>Ploima</taxon>
        <taxon>Brachionidae</taxon>
        <taxon>Brachionus</taxon>
    </lineage>
</organism>
<accession>A0A3M7SSQ9</accession>
<feature type="domain" description="HAT C-terminal dimerisation" evidence="1">
    <location>
        <begin position="73"/>
        <end position="115"/>
    </location>
</feature>
<name>A0A3M7SSQ9_BRAPC</name>
<reference evidence="2 3" key="1">
    <citation type="journal article" date="2018" name="Sci. Rep.">
        <title>Genomic signatures of local adaptation to the degree of environmental predictability in rotifers.</title>
        <authorList>
            <person name="Franch-Gras L."/>
            <person name="Hahn C."/>
            <person name="Garcia-Roger E.M."/>
            <person name="Carmona M.J."/>
            <person name="Serra M."/>
            <person name="Gomez A."/>
        </authorList>
    </citation>
    <scope>NUCLEOTIDE SEQUENCE [LARGE SCALE GENOMIC DNA]</scope>
    <source>
        <strain evidence="2">HYR1</strain>
    </source>
</reference>
<comment type="caution">
    <text evidence="2">The sequence shown here is derived from an EMBL/GenBank/DDBJ whole genome shotgun (WGS) entry which is preliminary data.</text>
</comment>
<proteinExistence type="predicted"/>